<comment type="caution">
    <text evidence="8">The sequence shown here is derived from an EMBL/GenBank/DDBJ whole genome shotgun (WGS) entry which is preliminary data.</text>
</comment>
<dbReference type="Pfam" id="PF01497">
    <property type="entry name" value="Peripla_BP_2"/>
    <property type="match status" value="1"/>
</dbReference>
<dbReference type="Pfam" id="PF25876">
    <property type="entry name" value="HH_MFP_RND"/>
    <property type="match status" value="1"/>
</dbReference>
<dbReference type="InterPro" id="IPR002491">
    <property type="entry name" value="ABC_transptr_periplasmic_BD"/>
</dbReference>
<dbReference type="Gene3D" id="3.40.50.1980">
    <property type="entry name" value="Nitrogenase molybdenum iron protein domain"/>
    <property type="match status" value="2"/>
</dbReference>
<keyword evidence="5" id="KW-1133">Transmembrane helix</keyword>
<dbReference type="RefSeq" id="WP_189516323.1">
    <property type="nucleotide sequence ID" value="NZ_BMXG01000020.1"/>
</dbReference>
<dbReference type="Pfam" id="PF25963">
    <property type="entry name" value="Beta-barrel_AAEA"/>
    <property type="match status" value="1"/>
</dbReference>
<dbReference type="Pfam" id="PF25917">
    <property type="entry name" value="BSH_RND"/>
    <property type="match status" value="1"/>
</dbReference>
<keyword evidence="3" id="KW-0812">Transmembrane</keyword>
<evidence type="ECO:0000313" key="8">
    <source>
        <dbReference type="EMBL" id="GHC09151.1"/>
    </source>
</evidence>
<sequence>MIKGFLKVLFTLLAVVAASLLAWRFYELYDDHPWTRDGQVRAYVVGIAARVDGPMVKVSVRDNQWVNAGDLLFEIDPTDYEKEVRRAEAALERYKTVAANLKLEVERRRSLVSQELISLENFQDLEAQYVEAVADIAVGEAELELARLNLNYTQVNAPVSGYITNLEVTVGSYVHTGQSLMALVDASSFWISAYFKETDLQEIKPGDRVRVVLMGDFFEPFHGEVESISWGIFREDGSINSATQLPMVRPTVDWVRLAQRFPVRIRPINLPANIQLRVGQTVSVMIDPILESEFEAKKAVADKRAVLTDDFPKTLTDGRGEQVTIKRLPKRVISLAPSTTQWMREIGAESLLIGVTNYCELSDEAGEITRYAAHPVPSYESIVAAKPDLIVTADIADPQHIAKLRALGQTVLVLNNDGYDGVLRDGATLGEALARQDVAADAIAQLQADRAAVSASVANRDSPPKVLLALNPKLDFVAGPGSYADSLLGLVGAENVAANASSMWPHLSREAVINADPDIILVTQSLAGGAELAQAELLATLQGDPIWRELTAVKNGRVAVVDSQLINVPGPRIGDALKAVHAAVNKTQPQ</sequence>
<dbReference type="GO" id="GO:0022857">
    <property type="term" value="F:transmembrane transporter activity"/>
    <property type="evidence" value="ECO:0007669"/>
    <property type="project" value="InterPro"/>
</dbReference>
<evidence type="ECO:0000256" key="4">
    <source>
        <dbReference type="ARBA" id="ARBA00022729"/>
    </source>
</evidence>
<accession>A0A8J3GDU7</accession>
<name>A0A8J3GDU7_9BACT</name>
<evidence type="ECO:0000259" key="7">
    <source>
        <dbReference type="PROSITE" id="PS50983"/>
    </source>
</evidence>
<reference evidence="8" key="2">
    <citation type="submission" date="2020-09" db="EMBL/GenBank/DDBJ databases">
        <authorList>
            <person name="Sun Q."/>
            <person name="Kim S."/>
        </authorList>
    </citation>
    <scope>NUCLEOTIDE SEQUENCE</scope>
    <source>
        <strain evidence="8">KCTC 12870</strain>
    </source>
</reference>
<evidence type="ECO:0000256" key="3">
    <source>
        <dbReference type="ARBA" id="ARBA00022692"/>
    </source>
</evidence>
<dbReference type="GO" id="GO:0016020">
    <property type="term" value="C:membrane"/>
    <property type="evidence" value="ECO:0007669"/>
    <property type="project" value="InterPro"/>
</dbReference>
<organism evidence="8 9">
    <name type="scientific">Cerasicoccus arenae</name>
    <dbReference type="NCBI Taxonomy" id="424488"/>
    <lineage>
        <taxon>Bacteria</taxon>
        <taxon>Pseudomonadati</taxon>
        <taxon>Verrucomicrobiota</taxon>
        <taxon>Opitutia</taxon>
        <taxon>Puniceicoccales</taxon>
        <taxon>Cerasicoccaceae</taxon>
        <taxon>Cerasicoccus</taxon>
    </lineage>
</organism>
<dbReference type="InterPro" id="IPR054828">
    <property type="entry name" value="Vit_B12_bind_prot"/>
</dbReference>
<evidence type="ECO:0000256" key="1">
    <source>
        <dbReference type="ARBA" id="ARBA00004167"/>
    </source>
</evidence>
<dbReference type="PROSITE" id="PS50983">
    <property type="entry name" value="FE_B12_PBP"/>
    <property type="match status" value="1"/>
</dbReference>
<dbReference type="SUPFAM" id="SSF111369">
    <property type="entry name" value="HlyD-like secretion proteins"/>
    <property type="match status" value="1"/>
</dbReference>
<evidence type="ECO:0000256" key="2">
    <source>
        <dbReference type="ARBA" id="ARBA00009477"/>
    </source>
</evidence>
<evidence type="ECO:0000256" key="5">
    <source>
        <dbReference type="ARBA" id="ARBA00022989"/>
    </source>
</evidence>
<dbReference type="InterPro" id="IPR058624">
    <property type="entry name" value="MdtA-like_HH"/>
</dbReference>
<dbReference type="InterPro" id="IPR006143">
    <property type="entry name" value="RND_pump_MFP"/>
</dbReference>
<reference evidence="8" key="1">
    <citation type="journal article" date="2014" name="Int. J. Syst. Evol. Microbiol.">
        <title>Complete genome sequence of Corynebacterium casei LMG S-19264T (=DSM 44701T), isolated from a smear-ripened cheese.</title>
        <authorList>
            <consortium name="US DOE Joint Genome Institute (JGI-PGF)"/>
            <person name="Walter F."/>
            <person name="Albersmeier A."/>
            <person name="Kalinowski J."/>
            <person name="Ruckert C."/>
        </authorList>
    </citation>
    <scope>NUCLEOTIDE SEQUENCE</scope>
    <source>
        <strain evidence="8">KCTC 12870</strain>
    </source>
</reference>
<gene>
    <name evidence="8" type="ORF">GCM10007047_28040</name>
</gene>
<feature type="domain" description="Fe/B12 periplasmic-binding" evidence="7">
    <location>
        <begin position="331"/>
        <end position="590"/>
    </location>
</feature>
<evidence type="ECO:0000256" key="6">
    <source>
        <dbReference type="ARBA" id="ARBA00023136"/>
    </source>
</evidence>
<proteinExistence type="inferred from homology"/>
<dbReference type="Gene3D" id="2.40.50.100">
    <property type="match status" value="1"/>
</dbReference>
<dbReference type="InterPro" id="IPR050393">
    <property type="entry name" value="MFP_Efflux_Pump"/>
</dbReference>
<dbReference type="NCBIfam" id="TIGR01730">
    <property type="entry name" value="RND_mfp"/>
    <property type="match status" value="1"/>
</dbReference>
<comment type="subcellular location">
    <subcellularLocation>
        <location evidence="1">Membrane</location>
        <topology evidence="1">Single-pass membrane protein</topology>
    </subcellularLocation>
</comment>
<dbReference type="PANTHER" id="PTHR30367:SF1">
    <property type="entry name" value="MULTIDRUG RESISTANCE PROTEIN MDTN"/>
    <property type="match status" value="1"/>
</dbReference>
<dbReference type="AlphaFoldDB" id="A0A8J3GDU7"/>
<dbReference type="Gene3D" id="2.40.30.170">
    <property type="match status" value="1"/>
</dbReference>
<evidence type="ECO:0000313" key="9">
    <source>
        <dbReference type="Proteomes" id="UP000642829"/>
    </source>
</evidence>
<keyword evidence="6" id="KW-0472">Membrane</keyword>
<dbReference type="SUPFAM" id="SSF53807">
    <property type="entry name" value="Helical backbone' metal receptor"/>
    <property type="match status" value="1"/>
</dbReference>
<dbReference type="InterPro" id="IPR058625">
    <property type="entry name" value="MdtA-like_BSH"/>
</dbReference>
<dbReference type="EMBL" id="BMXG01000020">
    <property type="protein sequence ID" value="GHC09151.1"/>
    <property type="molecule type" value="Genomic_DNA"/>
</dbReference>
<dbReference type="PANTHER" id="PTHR30367">
    <property type="entry name" value="P-HYDROXYBENZOIC ACID EFFLUX PUMP SUBUNIT AAEA-RELATED"/>
    <property type="match status" value="1"/>
</dbReference>
<dbReference type="NCBIfam" id="NF038402">
    <property type="entry name" value="TroA_like"/>
    <property type="match status" value="1"/>
</dbReference>
<dbReference type="InterPro" id="IPR058634">
    <property type="entry name" value="AaeA-lik-b-barrel"/>
</dbReference>
<dbReference type="Proteomes" id="UP000642829">
    <property type="component" value="Unassembled WGS sequence"/>
</dbReference>
<keyword evidence="9" id="KW-1185">Reference proteome</keyword>
<comment type="similarity">
    <text evidence="2">Belongs to the membrane fusion protein (MFP) (TC 8.A.1) family.</text>
</comment>
<protein>
    <recommendedName>
        <fullName evidence="7">Fe/B12 periplasmic-binding domain-containing protein</fullName>
    </recommendedName>
</protein>
<keyword evidence="4" id="KW-0732">Signal</keyword>